<evidence type="ECO:0000313" key="3">
    <source>
        <dbReference type="Proteomes" id="UP000287746"/>
    </source>
</evidence>
<feature type="domain" description="Alpha-glutamyl/putrescinyl thymine pyrophosphorylase clade 3" evidence="1">
    <location>
        <begin position="33"/>
        <end position="303"/>
    </location>
</feature>
<dbReference type="EMBL" id="QQYZ01000002">
    <property type="protein sequence ID" value="RSY89773.1"/>
    <property type="molecule type" value="Genomic_DNA"/>
</dbReference>
<evidence type="ECO:0000313" key="2">
    <source>
        <dbReference type="EMBL" id="RSY89773.1"/>
    </source>
</evidence>
<organism evidence="2 3">
    <name type="scientific">Sphingomonas koreensis</name>
    <dbReference type="NCBI Taxonomy" id="93064"/>
    <lineage>
        <taxon>Bacteria</taxon>
        <taxon>Pseudomonadati</taxon>
        <taxon>Pseudomonadota</taxon>
        <taxon>Alphaproteobacteria</taxon>
        <taxon>Sphingomonadales</taxon>
        <taxon>Sphingomonadaceae</taxon>
        <taxon>Sphingomonas</taxon>
    </lineage>
</organism>
<evidence type="ECO:0000259" key="1">
    <source>
        <dbReference type="Pfam" id="PF18746"/>
    </source>
</evidence>
<dbReference type="Proteomes" id="UP000287746">
    <property type="component" value="Unassembled WGS sequence"/>
</dbReference>
<reference evidence="2 3" key="1">
    <citation type="submission" date="2018-07" db="EMBL/GenBank/DDBJ databases">
        <title>Genomic and Epidemiologic Investigation of an Indolent Hospital Outbreak.</title>
        <authorList>
            <person name="Johnson R.C."/>
            <person name="Deming C."/>
            <person name="Conlan S."/>
            <person name="Zellmer C.J."/>
            <person name="Michelin A.V."/>
            <person name="Lee-Lin S."/>
            <person name="Thomas P.J."/>
            <person name="Park M."/>
            <person name="Weingarten R.A."/>
            <person name="Less J."/>
            <person name="Dekker J.P."/>
            <person name="Frank K.M."/>
            <person name="Musser K.A."/>
            <person name="Mcquiston J.R."/>
            <person name="Henderson D.K."/>
            <person name="Lau A.F."/>
            <person name="Palmore T.N."/>
            <person name="Segre J.A."/>
        </authorList>
    </citation>
    <scope>NUCLEOTIDE SEQUENCE [LARGE SCALE GENOMIC DNA]</scope>
    <source>
        <strain evidence="2 3">SK-CDC1_0717</strain>
    </source>
</reference>
<proteinExistence type="predicted"/>
<gene>
    <name evidence="2" type="ORF">DAH66_02575</name>
</gene>
<dbReference type="InterPro" id="IPR041271">
    <property type="entry name" value="AGPT-Pplase3"/>
</dbReference>
<dbReference type="AlphaFoldDB" id="A0A430G8L2"/>
<sequence>MWPSRRAEYQRIAGELANARGPLALQGLPDQATIDTLAMQFIASLRREDYYRLVQNKPIGALRADPGHPSFDPERAVAYHVQQGDIDEAGWLVFLMTHFARPLSGWQRLKDVYGRLGAGRWDWTTVIANPQAFYNWLDANWQGIGGAFGNHRKYESLRPGAKRPMKRAVADYLAWIGPGGHAAFFANAVRTAGNNPHTIFDHLYRSLKILSFGRLAKFDYLSLVGRYGIAPIEAGSAYLDGATGPGRGARQIFDGNPLSRTSNVNLQAKLDALDLRLKVGMAVMEDALCNWQKSPRRFVHYLG</sequence>
<dbReference type="Pfam" id="PF18746">
    <property type="entry name" value="aGPT-Pplase3"/>
    <property type="match status" value="1"/>
</dbReference>
<name>A0A430G8L2_9SPHN</name>
<protein>
    <recommendedName>
        <fullName evidence="1">Alpha-glutamyl/putrescinyl thymine pyrophosphorylase clade 3 domain-containing protein</fullName>
    </recommendedName>
</protein>
<comment type="caution">
    <text evidence="2">The sequence shown here is derived from an EMBL/GenBank/DDBJ whole genome shotgun (WGS) entry which is preliminary data.</text>
</comment>
<accession>A0A430G8L2</accession>